<dbReference type="Gene3D" id="1.20.120.1760">
    <property type="match status" value="1"/>
</dbReference>
<name>A0A1M6PX68_9BACT</name>
<feature type="transmembrane region" description="Helical" evidence="3">
    <location>
        <begin position="99"/>
        <end position="117"/>
    </location>
</feature>
<feature type="transmembrane region" description="Helical" evidence="3">
    <location>
        <begin position="155"/>
        <end position="175"/>
    </location>
</feature>
<proteinExistence type="inferred from homology"/>
<evidence type="ECO:0000256" key="1">
    <source>
        <dbReference type="ARBA" id="ARBA00022679"/>
    </source>
</evidence>
<dbReference type="PROSITE" id="PS00379">
    <property type="entry name" value="CDP_ALCOHOL_P_TRANSF"/>
    <property type="match status" value="1"/>
</dbReference>
<dbReference type="GO" id="GO:0008654">
    <property type="term" value="P:phospholipid biosynthetic process"/>
    <property type="evidence" value="ECO:0007669"/>
    <property type="project" value="InterPro"/>
</dbReference>
<gene>
    <name evidence="4" type="ORF">SAMN05444280_1792</name>
</gene>
<dbReference type="STRING" id="1168035.SAMN05444280_1792"/>
<dbReference type="GO" id="GO:0016780">
    <property type="term" value="F:phosphotransferase activity, for other substituted phosphate groups"/>
    <property type="evidence" value="ECO:0007669"/>
    <property type="project" value="InterPro"/>
</dbReference>
<evidence type="ECO:0000313" key="5">
    <source>
        <dbReference type="Proteomes" id="UP000184050"/>
    </source>
</evidence>
<dbReference type="InterPro" id="IPR043130">
    <property type="entry name" value="CDP-OH_PTrfase_TM_dom"/>
</dbReference>
<dbReference type="AlphaFoldDB" id="A0A1M6PX68"/>
<evidence type="ECO:0000256" key="2">
    <source>
        <dbReference type="RuleBase" id="RU003750"/>
    </source>
</evidence>
<protein>
    <submittedName>
        <fullName evidence="4">CDP-diacylglycerol--glycerol-3-phosphate 3-phosphatidyltransferase</fullName>
    </submittedName>
</protein>
<dbReference type="RefSeq" id="WP_073174218.1">
    <property type="nucleotide sequence ID" value="NZ_FQZE01000079.1"/>
</dbReference>
<feature type="transmembrane region" description="Helical" evidence="3">
    <location>
        <begin position="12"/>
        <end position="34"/>
    </location>
</feature>
<dbReference type="GO" id="GO:0016020">
    <property type="term" value="C:membrane"/>
    <property type="evidence" value="ECO:0007669"/>
    <property type="project" value="InterPro"/>
</dbReference>
<dbReference type="Proteomes" id="UP000184050">
    <property type="component" value="Unassembled WGS sequence"/>
</dbReference>
<evidence type="ECO:0000313" key="4">
    <source>
        <dbReference type="EMBL" id="SHK12502.1"/>
    </source>
</evidence>
<keyword evidence="1 2" id="KW-0808">Transferase</keyword>
<dbReference type="Pfam" id="PF01066">
    <property type="entry name" value="CDP-OH_P_transf"/>
    <property type="match status" value="1"/>
</dbReference>
<accession>A0A1M6PX68</accession>
<feature type="transmembrane region" description="Helical" evidence="3">
    <location>
        <begin position="74"/>
        <end position="93"/>
    </location>
</feature>
<dbReference type="InterPro" id="IPR000462">
    <property type="entry name" value="CDP-OH_P_trans"/>
</dbReference>
<keyword evidence="3" id="KW-0472">Membrane</keyword>
<reference evidence="4 5" key="1">
    <citation type="submission" date="2016-11" db="EMBL/GenBank/DDBJ databases">
        <authorList>
            <person name="Jaros S."/>
            <person name="Januszkiewicz K."/>
            <person name="Wedrychowicz H."/>
        </authorList>
    </citation>
    <scope>NUCLEOTIDE SEQUENCE [LARGE SCALE GENOMIC DNA]</scope>
    <source>
        <strain evidence="4 5">DSM 27063</strain>
    </source>
</reference>
<dbReference type="InterPro" id="IPR048254">
    <property type="entry name" value="CDP_ALCOHOL_P_TRANSF_CS"/>
</dbReference>
<comment type="similarity">
    <text evidence="2">Belongs to the CDP-alcohol phosphatidyltransferase class-I family.</text>
</comment>
<keyword evidence="5" id="KW-1185">Reference proteome</keyword>
<dbReference type="OrthoDB" id="9785031at2"/>
<keyword evidence="3" id="KW-1133">Transmembrane helix</keyword>
<organism evidence="4 5">
    <name type="scientific">Tangfeifania diversioriginum</name>
    <dbReference type="NCBI Taxonomy" id="1168035"/>
    <lineage>
        <taxon>Bacteria</taxon>
        <taxon>Pseudomonadati</taxon>
        <taxon>Bacteroidota</taxon>
        <taxon>Bacteroidia</taxon>
        <taxon>Marinilabiliales</taxon>
        <taxon>Prolixibacteraceae</taxon>
        <taxon>Tangfeifania</taxon>
    </lineage>
</organism>
<sequence length="199" mass="22899">MKQLIIREENVLNVPNFISLYRLLAFPVIFYLALTGHEQGFVILLCISLVSDVLDGNIARFFKLQTNFGAALDNLADICTYAMAILGLFVFKWTEIEPHSWILFLFLGMFILSYIVAFARFGKIPGLHLYSAVSAGYAQSIFFFILFVFGFFPWMLYLVATWGIIAYIEKIIVLFKLDDIKIGVKGLYWLIKKEKERAH</sequence>
<evidence type="ECO:0000256" key="3">
    <source>
        <dbReference type="SAM" id="Phobius"/>
    </source>
</evidence>
<feature type="transmembrane region" description="Helical" evidence="3">
    <location>
        <begin position="40"/>
        <end position="62"/>
    </location>
</feature>
<feature type="transmembrane region" description="Helical" evidence="3">
    <location>
        <begin position="129"/>
        <end position="149"/>
    </location>
</feature>
<keyword evidence="3" id="KW-0812">Transmembrane</keyword>
<dbReference type="EMBL" id="FQZE01000079">
    <property type="protein sequence ID" value="SHK12502.1"/>
    <property type="molecule type" value="Genomic_DNA"/>
</dbReference>